<dbReference type="InterPro" id="IPR045024">
    <property type="entry name" value="NDH-2"/>
</dbReference>
<evidence type="ECO:0000256" key="1">
    <source>
        <dbReference type="ARBA" id="ARBA00005272"/>
    </source>
</evidence>
<dbReference type="Proteomes" id="UP000503278">
    <property type="component" value="Chromosome"/>
</dbReference>
<keyword evidence="9" id="KW-1133">Transmembrane helix</keyword>
<accession>A0A7L5E6E0</accession>
<dbReference type="PRINTS" id="PR00368">
    <property type="entry name" value="FADPNR"/>
</dbReference>
<sequence>MGLTQTPSQSQKSNKKRIVIVGGGFAGINLGRQLKDQDVEIIMLDKHNYHTFQPLLYQVAIGAIESDAVGFPLRRIFSGQKNFAFHMAEVQKINPEANTISTSIGDVPYDYLVIATGSNTNFFGNKEMEHFTMPMKSIPEALNIRSLVLQNLEQAMVTSDPAEREALLTFVVAGGGPTGVELSGAFAEMRQNMLRKDFPGFDVNEMKIYLAEGKPKLIAAMSEQASVKSKEFLTDMGVTIYNGVHVQSYDGLVLKIDNGVTLNTRNVFWTAGVRGEVPDGLPPEAITKGTRLQTDEVNRVKGYSNIFAIGDVAAVITSDTPNGHPGVAPVAIQQGAHLAKNIVHLIKGEDTEPFKYHDKGSLATIGRNRAVADLGKFKFQGFFAWILWLFVHIMSLAGFSNKLIVFFTWLINYFSKNTDNRMVVRYFDTKTMMTDPVAK</sequence>
<keyword evidence="6" id="KW-0560">Oxidoreductase</keyword>
<comment type="similarity">
    <text evidence="1">Belongs to the NADH dehydrogenase family.</text>
</comment>
<evidence type="ECO:0000259" key="11">
    <source>
        <dbReference type="Pfam" id="PF22366"/>
    </source>
</evidence>
<dbReference type="PANTHER" id="PTHR43706:SF47">
    <property type="entry name" value="EXTERNAL NADH-UBIQUINONE OXIDOREDUCTASE 1, MITOCHONDRIAL-RELATED"/>
    <property type="match status" value="1"/>
</dbReference>
<dbReference type="InterPro" id="IPR023753">
    <property type="entry name" value="FAD/NAD-binding_dom"/>
</dbReference>
<feature type="domain" description="External alternative NADH-ubiquinone oxidoreductase-like C-terminal" evidence="11">
    <location>
        <begin position="359"/>
        <end position="414"/>
    </location>
</feature>
<dbReference type="InterPro" id="IPR036188">
    <property type="entry name" value="FAD/NAD-bd_sf"/>
</dbReference>
<dbReference type="Pfam" id="PF22366">
    <property type="entry name" value="NDH2_C"/>
    <property type="match status" value="1"/>
</dbReference>
<dbReference type="EC" id="1.6.5.9" evidence="2"/>
<proteinExistence type="inferred from homology"/>
<dbReference type="EMBL" id="CP051682">
    <property type="protein sequence ID" value="QJD97899.1"/>
    <property type="molecule type" value="Genomic_DNA"/>
</dbReference>
<keyword evidence="3" id="KW-0285">Flavoprotein</keyword>
<dbReference type="GO" id="GO:0050136">
    <property type="term" value="F:NADH dehydrogenase (quinone) (non-electrogenic) activity"/>
    <property type="evidence" value="ECO:0007669"/>
    <property type="project" value="UniProtKB-EC"/>
</dbReference>
<feature type="transmembrane region" description="Helical" evidence="9">
    <location>
        <begin position="382"/>
        <end position="411"/>
    </location>
</feature>
<keyword evidence="9" id="KW-0472">Membrane</keyword>
<keyword evidence="13" id="KW-1185">Reference proteome</keyword>
<evidence type="ECO:0000256" key="8">
    <source>
        <dbReference type="ARBA" id="ARBA00047599"/>
    </source>
</evidence>
<evidence type="ECO:0000256" key="9">
    <source>
        <dbReference type="SAM" id="Phobius"/>
    </source>
</evidence>
<evidence type="ECO:0000256" key="3">
    <source>
        <dbReference type="ARBA" id="ARBA00022630"/>
    </source>
</evidence>
<evidence type="ECO:0000313" key="13">
    <source>
        <dbReference type="Proteomes" id="UP000503278"/>
    </source>
</evidence>
<keyword evidence="5" id="KW-0809">Transit peptide</keyword>
<dbReference type="Gene3D" id="3.50.50.100">
    <property type="match status" value="1"/>
</dbReference>
<dbReference type="InterPro" id="IPR054585">
    <property type="entry name" value="NDH2-like_C"/>
</dbReference>
<evidence type="ECO:0000256" key="7">
    <source>
        <dbReference type="ARBA" id="ARBA00023027"/>
    </source>
</evidence>
<dbReference type="AlphaFoldDB" id="A0A7L5E6E0"/>
<gene>
    <name evidence="12" type="ORF">HH214_19455</name>
</gene>
<evidence type="ECO:0000256" key="4">
    <source>
        <dbReference type="ARBA" id="ARBA00022827"/>
    </source>
</evidence>
<dbReference type="PANTHER" id="PTHR43706">
    <property type="entry name" value="NADH DEHYDROGENASE"/>
    <property type="match status" value="1"/>
</dbReference>
<dbReference type="PRINTS" id="PR00411">
    <property type="entry name" value="PNDRDTASEI"/>
</dbReference>
<dbReference type="KEGG" id="mrob:HH214_19455"/>
<protein>
    <recommendedName>
        <fullName evidence="2">NADH:ubiquinone reductase (non-electrogenic)</fullName>
        <ecNumber evidence="2">1.6.5.9</ecNumber>
    </recommendedName>
</protein>
<keyword evidence="9" id="KW-0812">Transmembrane</keyword>
<evidence type="ECO:0000313" key="12">
    <source>
        <dbReference type="EMBL" id="QJD97899.1"/>
    </source>
</evidence>
<comment type="catalytic activity">
    <reaction evidence="8">
        <text>a quinone + NADH + H(+) = a quinol + NAD(+)</text>
        <dbReference type="Rhea" id="RHEA:46160"/>
        <dbReference type="ChEBI" id="CHEBI:15378"/>
        <dbReference type="ChEBI" id="CHEBI:24646"/>
        <dbReference type="ChEBI" id="CHEBI:57540"/>
        <dbReference type="ChEBI" id="CHEBI:57945"/>
        <dbReference type="ChEBI" id="CHEBI:132124"/>
        <dbReference type="EC" id="1.6.5.9"/>
    </reaction>
</comment>
<evidence type="ECO:0000256" key="6">
    <source>
        <dbReference type="ARBA" id="ARBA00023002"/>
    </source>
</evidence>
<organism evidence="12 13">
    <name type="scientific">Mucilaginibacter robiniae</name>
    <dbReference type="NCBI Taxonomy" id="2728022"/>
    <lineage>
        <taxon>Bacteria</taxon>
        <taxon>Pseudomonadati</taxon>
        <taxon>Bacteroidota</taxon>
        <taxon>Sphingobacteriia</taxon>
        <taxon>Sphingobacteriales</taxon>
        <taxon>Sphingobacteriaceae</taxon>
        <taxon>Mucilaginibacter</taxon>
    </lineage>
</organism>
<evidence type="ECO:0000256" key="2">
    <source>
        <dbReference type="ARBA" id="ARBA00012637"/>
    </source>
</evidence>
<keyword evidence="7" id="KW-0520">NAD</keyword>
<dbReference type="SUPFAM" id="SSF51905">
    <property type="entry name" value="FAD/NAD(P)-binding domain"/>
    <property type="match status" value="1"/>
</dbReference>
<feature type="domain" description="FAD/NAD(P)-binding" evidence="10">
    <location>
        <begin position="17"/>
        <end position="335"/>
    </location>
</feature>
<dbReference type="RefSeq" id="WP_169610484.1">
    <property type="nucleotide sequence ID" value="NZ_CP051682.1"/>
</dbReference>
<keyword evidence="4" id="KW-0274">FAD</keyword>
<name>A0A7L5E6E0_9SPHI</name>
<evidence type="ECO:0000259" key="10">
    <source>
        <dbReference type="Pfam" id="PF07992"/>
    </source>
</evidence>
<reference evidence="12 13" key="1">
    <citation type="submission" date="2020-04" db="EMBL/GenBank/DDBJ databases">
        <title>Genome sequencing of novel species.</title>
        <authorList>
            <person name="Heo J."/>
            <person name="Kim S.-J."/>
            <person name="Kim J.-S."/>
            <person name="Hong S.-B."/>
            <person name="Kwon S.-W."/>
        </authorList>
    </citation>
    <scope>NUCLEOTIDE SEQUENCE [LARGE SCALE GENOMIC DNA]</scope>
    <source>
        <strain evidence="12 13">F39-2</strain>
    </source>
</reference>
<dbReference type="Pfam" id="PF07992">
    <property type="entry name" value="Pyr_redox_2"/>
    <property type="match status" value="1"/>
</dbReference>
<evidence type="ECO:0000256" key="5">
    <source>
        <dbReference type="ARBA" id="ARBA00022946"/>
    </source>
</evidence>